<evidence type="ECO:0000313" key="2">
    <source>
        <dbReference type="EMBL" id="MFC7136242.1"/>
    </source>
</evidence>
<dbReference type="Proteomes" id="UP001596368">
    <property type="component" value="Unassembled WGS sequence"/>
</dbReference>
<feature type="compositionally biased region" description="Polar residues" evidence="1">
    <location>
        <begin position="1"/>
        <end position="11"/>
    </location>
</feature>
<comment type="caution">
    <text evidence="2">The sequence shown here is derived from an EMBL/GenBank/DDBJ whole genome shotgun (WGS) entry which is preliminary data.</text>
</comment>
<keyword evidence="3" id="KW-1185">Reference proteome</keyword>
<organism evidence="2 3">
    <name type="scientific">Halobaculum litoreum</name>
    <dbReference type="NCBI Taxonomy" id="3031998"/>
    <lineage>
        <taxon>Archaea</taxon>
        <taxon>Methanobacteriati</taxon>
        <taxon>Methanobacteriota</taxon>
        <taxon>Stenosarchaea group</taxon>
        <taxon>Halobacteria</taxon>
        <taxon>Halobacteriales</taxon>
        <taxon>Haloferacaceae</taxon>
        <taxon>Halobaculum</taxon>
    </lineage>
</organism>
<dbReference type="EMBL" id="JBHSZG010000001">
    <property type="protein sequence ID" value="MFC7136242.1"/>
    <property type="molecule type" value="Genomic_DNA"/>
</dbReference>
<proteinExistence type="predicted"/>
<dbReference type="AlphaFoldDB" id="A0ABD5XMB2"/>
<gene>
    <name evidence="2" type="ORF">ACFQRB_06055</name>
</gene>
<sequence>MYSGYGSQDQNPRSDDYTEYAEKVRSGTSEARSRAGERGELVRHEVGERMFDLMMEYFPQEYQERRRDELVRAFGAGIAVGFLGREIVRYARR</sequence>
<reference evidence="2 3" key="1">
    <citation type="journal article" date="2019" name="Int. J. Syst. Evol. Microbiol.">
        <title>The Global Catalogue of Microorganisms (GCM) 10K type strain sequencing project: providing services to taxonomists for standard genome sequencing and annotation.</title>
        <authorList>
            <consortium name="The Broad Institute Genomics Platform"/>
            <consortium name="The Broad Institute Genome Sequencing Center for Infectious Disease"/>
            <person name="Wu L."/>
            <person name="Ma J."/>
        </authorList>
    </citation>
    <scope>NUCLEOTIDE SEQUENCE [LARGE SCALE GENOMIC DNA]</scope>
    <source>
        <strain evidence="2 3">DT92</strain>
    </source>
</reference>
<evidence type="ECO:0000256" key="1">
    <source>
        <dbReference type="SAM" id="MobiDB-lite"/>
    </source>
</evidence>
<accession>A0ABD5XMB2</accession>
<feature type="region of interest" description="Disordered" evidence="1">
    <location>
        <begin position="1"/>
        <end position="39"/>
    </location>
</feature>
<protein>
    <submittedName>
        <fullName evidence="2">Uncharacterized protein</fullName>
    </submittedName>
</protein>
<name>A0ABD5XMB2_9EURY</name>
<evidence type="ECO:0000313" key="3">
    <source>
        <dbReference type="Proteomes" id="UP001596368"/>
    </source>
</evidence>
<feature type="compositionally biased region" description="Basic and acidic residues" evidence="1">
    <location>
        <begin position="12"/>
        <end position="39"/>
    </location>
</feature>